<protein>
    <recommendedName>
        <fullName evidence="5">Xylanolytic transcriptional activator regulatory domain-containing protein</fullName>
    </recommendedName>
</protein>
<keyword evidence="7" id="KW-1185">Reference proteome</keyword>
<dbReference type="AlphaFoldDB" id="A0AAD4D0R7"/>
<keyword evidence="1" id="KW-0805">Transcription regulation</keyword>
<accession>A0AAD4D0R7</accession>
<keyword evidence="4" id="KW-1133">Transmembrane helix</keyword>
<name>A0AAD4D0R7_ASPNN</name>
<dbReference type="Proteomes" id="UP001194746">
    <property type="component" value="Unassembled WGS sequence"/>
</dbReference>
<feature type="transmembrane region" description="Helical" evidence="4">
    <location>
        <begin position="978"/>
        <end position="1002"/>
    </location>
</feature>
<dbReference type="InterPro" id="IPR041712">
    <property type="entry name" value="DHPS-like_MBL-fold"/>
</dbReference>
<dbReference type="Pfam" id="PF00106">
    <property type="entry name" value="adh_short"/>
    <property type="match status" value="1"/>
</dbReference>
<keyword evidence="4" id="KW-0812">Transmembrane</keyword>
<dbReference type="InterPro" id="IPR002347">
    <property type="entry name" value="SDR_fam"/>
</dbReference>
<dbReference type="InterPro" id="IPR036291">
    <property type="entry name" value="NAD(P)-bd_dom_sf"/>
</dbReference>
<dbReference type="EMBL" id="VCAU01000001">
    <property type="protein sequence ID" value="KAF9895202.1"/>
    <property type="molecule type" value="Genomic_DNA"/>
</dbReference>
<keyword evidence="4" id="KW-0472">Membrane</keyword>
<dbReference type="CDD" id="cd07713">
    <property type="entry name" value="DHPS-like_MBL-fold"/>
    <property type="match status" value="1"/>
</dbReference>
<evidence type="ECO:0000256" key="4">
    <source>
        <dbReference type="SAM" id="Phobius"/>
    </source>
</evidence>
<keyword evidence="2" id="KW-0804">Transcription</keyword>
<evidence type="ECO:0000259" key="5">
    <source>
        <dbReference type="SMART" id="SM00906"/>
    </source>
</evidence>
<evidence type="ECO:0000313" key="7">
    <source>
        <dbReference type="Proteomes" id="UP001194746"/>
    </source>
</evidence>
<evidence type="ECO:0000256" key="3">
    <source>
        <dbReference type="ARBA" id="ARBA00023242"/>
    </source>
</evidence>
<feature type="domain" description="Xylanolytic transcriptional activator regulatory" evidence="5">
    <location>
        <begin position="776"/>
        <end position="848"/>
    </location>
</feature>
<dbReference type="Gene3D" id="3.60.15.10">
    <property type="entry name" value="Ribonuclease Z/Hydroxyacylglutathione hydrolase-like"/>
    <property type="match status" value="1"/>
</dbReference>
<organism evidence="6 7">
    <name type="scientific">Aspergillus nanangensis</name>
    <dbReference type="NCBI Taxonomy" id="2582783"/>
    <lineage>
        <taxon>Eukaryota</taxon>
        <taxon>Fungi</taxon>
        <taxon>Dikarya</taxon>
        <taxon>Ascomycota</taxon>
        <taxon>Pezizomycotina</taxon>
        <taxon>Eurotiomycetes</taxon>
        <taxon>Eurotiomycetidae</taxon>
        <taxon>Eurotiales</taxon>
        <taxon>Aspergillaceae</taxon>
        <taxon>Aspergillus</taxon>
        <taxon>Aspergillus subgen. Circumdati</taxon>
    </lineage>
</organism>
<dbReference type="SMART" id="SM00906">
    <property type="entry name" value="Fungal_trans"/>
    <property type="match status" value="1"/>
</dbReference>
<dbReference type="GO" id="GO:0016740">
    <property type="term" value="F:transferase activity"/>
    <property type="evidence" value="ECO:0007669"/>
    <property type="project" value="TreeGrafter"/>
</dbReference>
<reference evidence="6" key="2">
    <citation type="submission" date="2020-02" db="EMBL/GenBank/DDBJ databases">
        <authorList>
            <person name="Gilchrist C.L.M."/>
            <person name="Chooi Y.-H."/>
        </authorList>
    </citation>
    <scope>NUCLEOTIDE SEQUENCE</scope>
    <source>
        <strain evidence="6">MST-FP2251</strain>
    </source>
</reference>
<dbReference type="GO" id="GO:0006351">
    <property type="term" value="P:DNA-templated transcription"/>
    <property type="evidence" value="ECO:0007669"/>
    <property type="project" value="InterPro"/>
</dbReference>
<dbReference type="InterPro" id="IPR007219">
    <property type="entry name" value="XnlR_reg_dom"/>
</dbReference>
<sequence>MLTEIDDLEIHVIVNDELDPISPSPNAAVKVASRFMGIPLSPLEPGAERGGATMEMRMDNICCAAHGISLLLIASKGNKKHYLLFDAGPEGQVWERNSRRLRTNTGQIEHIALSHYHRDHSGGLIRAIELIKGANGGKPVYMDVHPNRPAFRGVQADRPISLEADPSFEELEAARATLIKSDQPHTVLDAFFLVSGEVPRQTTYEDGIYGGLRFNSSTGQWEEDTLIMDERYVMCNLKDKGLVVFTGCGHAGVVNTCHDAVKLGNGIPLYCVVGGYHLADAEDSKLNATMEDLKKFDPKVLLAGHCTGWSSRGLGLELVKQSAAHAAIQGGLVIAAARKCSAKLDDIIAQGNGSVVFVPLDISDEESIMQSAKKVISLLQGRTLDILINCAGVHSETEGKLANMSDLAYQLSVNVIGTHNVLREFLPLMKDGLVKKVANISSAFGSITNARDVTYAACPAYKISKAALNALIVQYALSYQDDGFTIIAVHPGWLQTDMGGENADLIVPEGGKVVLDLVMSVDSTSNGCFKNIKVPGWAAYDGGDIPCDHMIFYDYCIGEAVDMSAVSRFFPSRRNWTSLLSTVPTHAHDPALDFVTDYVPGFSNVRGHSPGDVFDVQIAQMPVLSVNVCAVGDLPGRDDCRGNAKQPRGSASTTGADGTNYHAIQAKDIIQLELDDGRYISHDRQCILKSALQLVSEIAETEYRQPDRAVDQEILHEDSAVSIPEVPPRELLFMLLPSIDTYKSLYSRQELIASRSIATCTHPALLMQHLGRISQCWILISYAARQIVSLNYHKVRKTHGQSHMEQEIYSIVYWCFYLDRTLSALLFRPPSLPDLKVPPTELIKLHPSSPYDTLIHILLDLAQIQGKLHTISCCGNHGSNRQILEICEILEGQMKSIVPNLQSGRGSLPRVVQYDWVATDFCFYAIFVEIHRTRLKASFSPLIHKECLLFARKSLKAFRFLQQHTGEMAGFDDPYPSFLTWTLFLYPLSPFFVVFCNIIGTLDLADYNLMRQITDALSQFRRDPHIERLLTLLHALERLCDPLFQDQGHEASVTERVPAEVDTRFAGAVNNGLPDSENTTDSLHFIGGMGGNVVPGNAPTQDSELESSTDWLMWQLFNSQVPAGWMNWDATPFDFD</sequence>
<dbReference type="Gene3D" id="3.40.50.720">
    <property type="entry name" value="NAD(P)-binding Rossmann-like Domain"/>
    <property type="match status" value="1"/>
</dbReference>
<reference evidence="6" key="1">
    <citation type="journal article" date="2019" name="Beilstein J. Org. Chem.">
        <title>Nanangenines: drimane sesquiterpenoids as the dominant metabolite cohort of a novel Australian fungus, Aspergillus nanangensis.</title>
        <authorList>
            <person name="Lacey H.J."/>
            <person name="Gilchrist C.L.M."/>
            <person name="Crombie A."/>
            <person name="Kalaitzis J.A."/>
            <person name="Vuong D."/>
            <person name="Rutledge P.J."/>
            <person name="Turner P."/>
            <person name="Pitt J.I."/>
            <person name="Lacey E."/>
            <person name="Chooi Y.H."/>
            <person name="Piggott A.M."/>
        </authorList>
    </citation>
    <scope>NUCLEOTIDE SEQUENCE</scope>
    <source>
        <strain evidence="6">MST-FP2251</strain>
    </source>
</reference>
<dbReference type="SUPFAM" id="SSF51735">
    <property type="entry name" value="NAD(P)-binding Rossmann-fold domains"/>
    <property type="match status" value="1"/>
</dbReference>
<evidence type="ECO:0000313" key="6">
    <source>
        <dbReference type="EMBL" id="KAF9895202.1"/>
    </source>
</evidence>
<evidence type="ECO:0000256" key="2">
    <source>
        <dbReference type="ARBA" id="ARBA00023163"/>
    </source>
</evidence>
<dbReference type="PANTHER" id="PTHR13754">
    <property type="entry name" value="METALLO-BETA-LACTAMASE SUPERFAMILY PROTEIN"/>
    <property type="match status" value="1"/>
</dbReference>
<dbReference type="PANTHER" id="PTHR13754:SF13">
    <property type="entry name" value="METALLO-BETA-LACTAMASE SUPERFAMILY PROTEIN (AFU_ORTHOLOGUE AFUA_3G07630)"/>
    <property type="match status" value="1"/>
</dbReference>
<evidence type="ECO:0000256" key="1">
    <source>
        <dbReference type="ARBA" id="ARBA00023015"/>
    </source>
</evidence>
<dbReference type="GO" id="GO:0008270">
    <property type="term" value="F:zinc ion binding"/>
    <property type="evidence" value="ECO:0007669"/>
    <property type="project" value="InterPro"/>
</dbReference>
<dbReference type="GO" id="GO:0003677">
    <property type="term" value="F:DNA binding"/>
    <property type="evidence" value="ECO:0007669"/>
    <property type="project" value="InterPro"/>
</dbReference>
<keyword evidence="3" id="KW-0539">Nucleus</keyword>
<gene>
    <name evidence="6" type="ORF">FE257_000104</name>
</gene>
<comment type="caution">
    <text evidence="6">The sequence shown here is derived from an EMBL/GenBank/DDBJ whole genome shotgun (WGS) entry which is preliminary data.</text>
</comment>
<proteinExistence type="predicted"/>
<dbReference type="InterPro" id="IPR036866">
    <property type="entry name" value="RibonucZ/Hydroxyglut_hydro"/>
</dbReference>
<dbReference type="InterPro" id="IPR052926">
    <property type="entry name" value="Metallo-beta-lactamase_dom"/>
</dbReference>
<dbReference type="SUPFAM" id="SSF56281">
    <property type="entry name" value="Metallo-hydrolase/oxidoreductase"/>
    <property type="match status" value="1"/>
</dbReference>
<dbReference type="CDD" id="cd12148">
    <property type="entry name" value="fungal_TF_MHR"/>
    <property type="match status" value="1"/>
</dbReference>